<proteinExistence type="predicted"/>
<dbReference type="EMBL" id="MLKD01000006">
    <property type="protein sequence ID" value="OQE25443.1"/>
    <property type="molecule type" value="Genomic_DNA"/>
</dbReference>
<reference evidence="2" key="1">
    <citation type="journal article" date="2017" name="Nat. Microbiol.">
        <title>Global analysis of biosynthetic gene clusters reveals vast potential of secondary metabolite production in Penicillium species.</title>
        <authorList>
            <person name="Nielsen J.C."/>
            <person name="Grijseels S."/>
            <person name="Prigent S."/>
            <person name="Ji B."/>
            <person name="Dainat J."/>
            <person name="Nielsen K.F."/>
            <person name="Frisvad J.C."/>
            <person name="Workman M."/>
            <person name="Nielsen J."/>
        </authorList>
    </citation>
    <scope>NUCLEOTIDE SEQUENCE [LARGE SCALE GENOMIC DNA]</scope>
    <source>
        <strain evidence="2">IBT 24891</strain>
    </source>
</reference>
<comment type="caution">
    <text evidence="1">The sequence shown here is derived from an EMBL/GenBank/DDBJ whole genome shotgun (WGS) entry which is preliminary data.</text>
</comment>
<name>A0A1V6TIQ8_9EURO</name>
<dbReference type="AlphaFoldDB" id="A0A1V6TIQ8"/>
<dbReference type="STRING" id="303698.A0A1V6TIQ8"/>
<dbReference type="Proteomes" id="UP000191285">
    <property type="component" value="Unassembled WGS sequence"/>
</dbReference>
<dbReference type="Gene3D" id="3.80.10.10">
    <property type="entry name" value="Ribonuclease Inhibitor"/>
    <property type="match status" value="1"/>
</dbReference>
<dbReference type="InterPro" id="IPR032675">
    <property type="entry name" value="LRR_dom_sf"/>
</dbReference>
<sequence>MALNGCLQLHKELDSHAKISISSSNHDWLALADLILNLPGLLDFFFFFPTEFPECLLDRIHDFRSECRLHINLFLRNLATASTDSYEFRLASSPCLFSIKATHIHDHNPDNDKSSSYYEDLVTLMTSGLAPNLRAVTLVYHDYYSASLYSYVPPPWKGFGENTRTHFEKSRGNLKFLRLEHHFQITEKLLDHWSARTDFSKLQALELEAQLKPDTARYLATEFHFPCLNTVVLGRLRREAENSIDDHSEAVNKLLSYLPPLKSLTLDQWYPEISIEAMAIRHGPSLLELKFLNYPGEALTKDNLEALGQHCILLQDVTLNLRRSQGDDKEASLYKALGSVRNLQFITLDLHVDSNFSPNDNEDEEDGTVWNPAFDDEFDRKVPPELLDGTDQCEPCNGAMREQLINCAIDAKLARSIFDAISAGKPHESLPLQELNIMFTTAGKFGSVCCSRDFLSVLFHLCHPWRITPYETEMLEHCEERPKMFQPPPDVLESYLEAIWRRIWPEKISEDWKSDWRSLPISKVT</sequence>
<accession>A0A1V6TIQ8</accession>
<organism evidence="1 2">
    <name type="scientific">Penicillium steckii</name>
    <dbReference type="NCBI Taxonomy" id="303698"/>
    <lineage>
        <taxon>Eukaryota</taxon>
        <taxon>Fungi</taxon>
        <taxon>Dikarya</taxon>
        <taxon>Ascomycota</taxon>
        <taxon>Pezizomycotina</taxon>
        <taxon>Eurotiomycetes</taxon>
        <taxon>Eurotiomycetidae</taxon>
        <taxon>Eurotiales</taxon>
        <taxon>Aspergillaceae</taxon>
        <taxon>Penicillium</taxon>
    </lineage>
</organism>
<evidence type="ECO:0000313" key="1">
    <source>
        <dbReference type="EMBL" id="OQE25443.1"/>
    </source>
</evidence>
<gene>
    <name evidence="1" type="ORF">PENSTE_c006G03289</name>
</gene>
<keyword evidence="2" id="KW-1185">Reference proteome</keyword>
<dbReference type="OrthoDB" id="3945550at2759"/>
<evidence type="ECO:0000313" key="2">
    <source>
        <dbReference type="Proteomes" id="UP000191285"/>
    </source>
</evidence>
<protein>
    <submittedName>
        <fullName evidence="1">Uncharacterized protein</fullName>
    </submittedName>
</protein>